<proteinExistence type="predicted"/>
<name>A0A382V3W5_9ZZZZ</name>
<protein>
    <submittedName>
        <fullName evidence="1">Uncharacterized protein</fullName>
    </submittedName>
</protein>
<accession>A0A382V3W5</accession>
<organism evidence="1">
    <name type="scientific">marine metagenome</name>
    <dbReference type="NCBI Taxonomy" id="408172"/>
    <lineage>
        <taxon>unclassified sequences</taxon>
        <taxon>metagenomes</taxon>
        <taxon>ecological metagenomes</taxon>
    </lineage>
</organism>
<dbReference type="AlphaFoldDB" id="A0A382V3W5"/>
<evidence type="ECO:0000313" key="1">
    <source>
        <dbReference type="EMBL" id="SVD41246.1"/>
    </source>
</evidence>
<reference evidence="1" key="1">
    <citation type="submission" date="2018-05" db="EMBL/GenBank/DDBJ databases">
        <authorList>
            <person name="Lanie J.A."/>
            <person name="Ng W.-L."/>
            <person name="Kazmierczak K.M."/>
            <person name="Andrzejewski T.M."/>
            <person name="Davidsen T.M."/>
            <person name="Wayne K.J."/>
            <person name="Tettelin H."/>
            <person name="Glass J.I."/>
            <person name="Rusch D."/>
            <person name="Podicherti R."/>
            <person name="Tsui H.-C.T."/>
            <person name="Winkler M.E."/>
        </authorList>
    </citation>
    <scope>NUCLEOTIDE SEQUENCE</scope>
</reference>
<sequence>MTSPQRCGTVDNPHKFDPDVVVPRCTKCNKHLRDIHVSDSIDNLATMVEILEQLD</sequence>
<dbReference type="EMBL" id="UINC01149030">
    <property type="protein sequence ID" value="SVD41246.1"/>
    <property type="molecule type" value="Genomic_DNA"/>
</dbReference>
<gene>
    <name evidence="1" type="ORF">METZ01_LOCUS394100</name>
</gene>